<evidence type="ECO:0000313" key="5">
    <source>
        <dbReference type="Proteomes" id="UP001597375"/>
    </source>
</evidence>
<dbReference type="Proteomes" id="UP001597375">
    <property type="component" value="Unassembled WGS sequence"/>
</dbReference>
<evidence type="ECO:0000256" key="1">
    <source>
        <dbReference type="ARBA" id="ARBA00022490"/>
    </source>
</evidence>
<dbReference type="InterPro" id="IPR020081">
    <property type="entry name" value="SsrA-bd_prot_CS"/>
</dbReference>
<evidence type="ECO:0000256" key="2">
    <source>
        <dbReference type="ARBA" id="ARBA00022884"/>
    </source>
</evidence>
<organism evidence="4 5">
    <name type="scientific">Luteolibacter algae</name>
    <dbReference type="NCBI Taxonomy" id="454151"/>
    <lineage>
        <taxon>Bacteria</taxon>
        <taxon>Pseudomonadati</taxon>
        <taxon>Verrucomicrobiota</taxon>
        <taxon>Verrucomicrobiia</taxon>
        <taxon>Verrucomicrobiales</taxon>
        <taxon>Verrucomicrobiaceae</taxon>
        <taxon>Luteolibacter</taxon>
    </lineage>
</organism>
<dbReference type="NCBIfam" id="TIGR00086">
    <property type="entry name" value="smpB"/>
    <property type="match status" value="1"/>
</dbReference>
<dbReference type="Pfam" id="PF01668">
    <property type="entry name" value="SmpB"/>
    <property type="match status" value="1"/>
</dbReference>
<dbReference type="CDD" id="cd09294">
    <property type="entry name" value="SmpB"/>
    <property type="match status" value="1"/>
</dbReference>
<comment type="similarity">
    <text evidence="3">Belongs to the SmpB family.</text>
</comment>
<comment type="caution">
    <text evidence="4">The sequence shown here is derived from an EMBL/GenBank/DDBJ whole genome shotgun (WGS) entry which is preliminary data.</text>
</comment>
<evidence type="ECO:0000256" key="3">
    <source>
        <dbReference type="HAMAP-Rule" id="MF_00023"/>
    </source>
</evidence>
<keyword evidence="2 3" id="KW-0694">RNA-binding</keyword>
<dbReference type="InterPro" id="IPR000037">
    <property type="entry name" value="SsrA-bd_prot"/>
</dbReference>
<dbReference type="SUPFAM" id="SSF74982">
    <property type="entry name" value="Small protein B (SmpB)"/>
    <property type="match status" value="1"/>
</dbReference>
<protein>
    <recommendedName>
        <fullName evidence="3">SsrA-binding protein</fullName>
    </recommendedName>
    <alternativeName>
        <fullName evidence="3">Small protein B</fullName>
    </alternativeName>
</protein>
<evidence type="ECO:0000313" key="4">
    <source>
        <dbReference type="EMBL" id="MFD2255379.1"/>
    </source>
</evidence>
<dbReference type="Gene3D" id="2.40.280.10">
    <property type="match status" value="1"/>
</dbReference>
<sequence>MSSEIATNRKASRDFNIHDKYEAGLELKGTEVKSIRAGKINVSDAFARVEGNQVFLYGCDIQPWQTAGEWFNHQAKRPRRLLLNKREILKLSSETAIKGCTLPLLRMYWVNRRVKVEIGVGKGKTHSDQRHDLKKKVELREAQREMSRFNQR</sequence>
<proteinExistence type="inferred from homology"/>
<dbReference type="PROSITE" id="PS01317">
    <property type="entry name" value="SSRP"/>
    <property type="match status" value="1"/>
</dbReference>
<accession>A0ABW5D3V5</accession>
<dbReference type="PANTHER" id="PTHR30308:SF2">
    <property type="entry name" value="SSRA-BINDING PROTEIN"/>
    <property type="match status" value="1"/>
</dbReference>
<comment type="function">
    <text evidence="3">Required for rescue of stalled ribosomes mediated by trans-translation. Binds to transfer-messenger RNA (tmRNA), required for stable association of tmRNA with ribosomes. tmRNA and SmpB together mimic tRNA shape, replacing the anticodon stem-loop with SmpB. tmRNA is encoded by the ssrA gene; the 2 termini fold to resemble tRNA(Ala) and it encodes a 'tag peptide', a short internal open reading frame. During trans-translation Ala-aminoacylated tmRNA acts like a tRNA, entering the A-site of stalled ribosomes, displacing the stalled mRNA. The ribosome then switches to translate the ORF on the tmRNA; the nascent peptide is terminated with the 'tag peptide' encoded by the tmRNA and targeted for degradation. The ribosome is freed to recommence translation, which seems to be the essential function of trans-translation.</text>
</comment>
<dbReference type="RefSeq" id="WP_386818038.1">
    <property type="nucleotide sequence ID" value="NZ_JBHUIT010000002.1"/>
</dbReference>
<dbReference type="NCBIfam" id="NF003843">
    <property type="entry name" value="PRK05422.1"/>
    <property type="match status" value="1"/>
</dbReference>
<comment type="subcellular location">
    <subcellularLocation>
        <location evidence="3">Cytoplasm</location>
    </subcellularLocation>
    <text evidence="3">The tmRNA-SmpB complex associates with stalled 70S ribosomes.</text>
</comment>
<keyword evidence="1 3" id="KW-0963">Cytoplasm</keyword>
<dbReference type="EMBL" id="JBHUIT010000002">
    <property type="protein sequence ID" value="MFD2255379.1"/>
    <property type="molecule type" value="Genomic_DNA"/>
</dbReference>
<keyword evidence="5" id="KW-1185">Reference proteome</keyword>
<dbReference type="InterPro" id="IPR023620">
    <property type="entry name" value="SmpB"/>
</dbReference>
<dbReference type="PANTHER" id="PTHR30308">
    <property type="entry name" value="TMRNA-BINDING COMPONENT OF TRANS-TRANSLATION TAGGING COMPLEX"/>
    <property type="match status" value="1"/>
</dbReference>
<name>A0ABW5D3V5_9BACT</name>
<gene>
    <name evidence="3 4" type="primary">smpB</name>
    <name evidence="4" type="ORF">ACFSSA_01710</name>
</gene>
<dbReference type="HAMAP" id="MF_00023">
    <property type="entry name" value="SmpB"/>
    <property type="match status" value="1"/>
</dbReference>
<reference evidence="5" key="1">
    <citation type="journal article" date="2019" name="Int. J. Syst. Evol. Microbiol.">
        <title>The Global Catalogue of Microorganisms (GCM) 10K type strain sequencing project: providing services to taxonomists for standard genome sequencing and annotation.</title>
        <authorList>
            <consortium name="The Broad Institute Genomics Platform"/>
            <consortium name="The Broad Institute Genome Sequencing Center for Infectious Disease"/>
            <person name="Wu L."/>
            <person name="Ma J."/>
        </authorList>
    </citation>
    <scope>NUCLEOTIDE SEQUENCE [LARGE SCALE GENOMIC DNA]</scope>
    <source>
        <strain evidence="5">CGMCC 4.7106</strain>
    </source>
</reference>